<dbReference type="GO" id="GO:0005634">
    <property type="term" value="C:nucleus"/>
    <property type="evidence" value="ECO:0007669"/>
    <property type="project" value="TreeGrafter"/>
</dbReference>
<feature type="region of interest" description="Disordered" evidence="2">
    <location>
        <begin position="344"/>
        <end position="397"/>
    </location>
</feature>
<feature type="compositionally biased region" description="Basic and acidic residues" evidence="2">
    <location>
        <begin position="375"/>
        <end position="385"/>
    </location>
</feature>
<dbReference type="OrthoDB" id="1922977at2759"/>
<keyword evidence="1" id="KW-0175">Coiled coil</keyword>
<evidence type="ECO:0000313" key="5">
    <source>
        <dbReference type="Proteomes" id="UP000797356"/>
    </source>
</evidence>
<proteinExistence type="predicted"/>
<feature type="compositionally biased region" description="Low complexity" evidence="2">
    <location>
        <begin position="186"/>
        <end position="206"/>
    </location>
</feature>
<feature type="compositionally biased region" description="Basic and acidic residues" evidence="2">
    <location>
        <begin position="356"/>
        <end position="369"/>
    </location>
</feature>
<evidence type="ECO:0000313" key="4">
    <source>
        <dbReference type="EMBL" id="KAG1337902.1"/>
    </source>
</evidence>
<dbReference type="PANTHER" id="PTHR21563">
    <property type="entry name" value="ZINC FINGER C3H1 DOMAIN-CONTAINING PROTEIN"/>
    <property type="match status" value="1"/>
</dbReference>
<dbReference type="SUPFAM" id="SSF48452">
    <property type="entry name" value="TPR-like"/>
    <property type="match status" value="1"/>
</dbReference>
<dbReference type="InterPro" id="IPR019607">
    <property type="entry name" value="Putative_zinc-finger_domain"/>
</dbReference>
<comment type="caution">
    <text evidence="4">The sequence shown here is derived from an EMBL/GenBank/DDBJ whole genome shotgun (WGS) entry which is preliminary data.</text>
</comment>
<dbReference type="PANTHER" id="PTHR21563:SF3">
    <property type="entry name" value="ZINC FINGER C3H1 DOMAIN-CONTAINING PROTEIN"/>
    <property type="match status" value="1"/>
</dbReference>
<feature type="coiled-coil region" evidence="1">
    <location>
        <begin position="556"/>
        <end position="608"/>
    </location>
</feature>
<dbReference type="Pfam" id="PF10650">
    <property type="entry name" value="zf-C3H1"/>
    <property type="match status" value="1"/>
</dbReference>
<dbReference type="GO" id="GO:0000178">
    <property type="term" value="C:exosome (RNase complex)"/>
    <property type="evidence" value="ECO:0007669"/>
    <property type="project" value="TreeGrafter"/>
</dbReference>
<feature type="domain" description="Putative zinc-finger" evidence="3">
    <location>
        <begin position="984"/>
        <end position="1002"/>
    </location>
</feature>
<reference evidence="4" key="1">
    <citation type="journal article" date="2017" name="Gigascience">
        <title>The genome draft of coconut (Cocos nucifera).</title>
        <authorList>
            <person name="Xiao Y."/>
            <person name="Xu P."/>
            <person name="Fan H."/>
            <person name="Baudouin L."/>
            <person name="Xia W."/>
            <person name="Bocs S."/>
            <person name="Xu J."/>
            <person name="Li Q."/>
            <person name="Guo A."/>
            <person name="Zhou L."/>
            <person name="Li J."/>
            <person name="Wu Y."/>
            <person name="Ma Z."/>
            <person name="Armero A."/>
            <person name="Issali A.E."/>
            <person name="Liu N."/>
            <person name="Peng M."/>
            <person name="Yang Y."/>
        </authorList>
    </citation>
    <scope>NUCLEOTIDE SEQUENCE</scope>
    <source>
        <tissue evidence="4">Spear leaf of Hainan Tall coconut</tissue>
    </source>
</reference>
<feature type="compositionally biased region" description="Low complexity" evidence="2">
    <location>
        <begin position="132"/>
        <end position="142"/>
    </location>
</feature>
<feature type="compositionally biased region" description="Polar residues" evidence="2">
    <location>
        <begin position="706"/>
        <end position="717"/>
    </location>
</feature>
<feature type="region of interest" description="Disordered" evidence="2">
    <location>
        <begin position="840"/>
        <end position="877"/>
    </location>
</feature>
<reference evidence="4" key="2">
    <citation type="submission" date="2019-07" db="EMBL/GenBank/DDBJ databases">
        <authorList>
            <person name="Yang Y."/>
            <person name="Bocs S."/>
            <person name="Baudouin L."/>
        </authorList>
    </citation>
    <scope>NUCLEOTIDE SEQUENCE</scope>
    <source>
        <tissue evidence="4">Spear leaf of Hainan Tall coconut</tissue>
    </source>
</reference>
<evidence type="ECO:0000259" key="3">
    <source>
        <dbReference type="Pfam" id="PF10650"/>
    </source>
</evidence>
<dbReference type="InterPro" id="IPR011990">
    <property type="entry name" value="TPR-like_helical_dom_sf"/>
</dbReference>
<feature type="region of interest" description="Disordered" evidence="2">
    <location>
        <begin position="129"/>
        <end position="162"/>
    </location>
</feature>
<organism evidence="4 5">
    <name type="scientific">Cocos nucifera</name>
    <name type="common">Coconut palm</name>
    <dbReference type="NCBI Taxonomy" id="13894"/>
    <lineage>
        <taxon>Eukaryota</taxon>
        <taxon>Viridiplantae</taxon>
        <taxon>Streptophyta</taxon>
        <taxon>Embryophyta</taxon>
        <taxon>Tracheophyta</taxon>
        <taxon>Spermatophyta</taxon>
        <taxon>Magnoliopsida</taxon>
        <taxon>Liliopsida</taxon>
        <taxon>Arecaceae</taxon>
        <taxon>Arecoideae</taxon>
        <taxon>Cocoseae</taxon>
        <taxon>Attaleinae</taxon>
        <taxon>Cocos</taxon>
    </lineage>
</organism>
<dbReference type="Proteomes" id="UP000797356">
    <property type="component" value="Chromosome 4"/>
</dbReference>
<name>A0A8K0I573_COCNU</name>
<gene>
    <name evidence="4" type="ORF">COCNU_04G002080</name>
</gene>
<feature type="region of interest" description="Disordered" evidence="2">
    <location>
        <begin position="689"/>
        <end position="718"/>
    </location>
</feature>
<keyword evidence="5" id="KW-1185">Reference proteome</keyword>
<sequence>MAEADEFKSKATATSPAPLAGNPTPGSAAANSSKSREEGELSSGEDAELPTCSAAPFASTMLIEPVHSSSQSSLAKSFKSGNSLSMANRQFQTSKTQNYGKSFKVKQLPFKSRNSRTFSWQKKGSDDNLVISFSDNDSGSDSGESKTETTAERKDNAIRGDKYKMSMAQLQIRSEVPHPTTNQLVSKKGSVSHASSSSIAKNSNASFRHPVASSAAKNSRTPMHIAAARTSAGQAHGHVRDMNLADHSLDSLRHEIAIRENELAQKKSVVQNRERVIGSRDDQWGQHNRKVYNQVAHNSRPASANTGELAPNERPVKRLKLNEHFNGNQVSDGQLQMQITSTKFSELRSQPMEKSSWPKDKTNWHESSKENSISRSDKGQHESDRNVPTSSKVLPTRLVDNENMVAVCKTGPPMVRNIGMPSKQVNNSIVAGDVACTYGQSEKETMPVDACTLLNRSSSLAQVTPGVESTEVQKHVGVSRGPGASNLFPNNPASSNIAKVGLIMPMETPGNPLDKFSSLVPDSKLSNGEESLQDTNIRGSAPMGIFGEGRMNLQPLLELEELHDKELEEAQELRRTCELEERHALKAYRKAQRALIDANERCAALYQKRELFSARLQGWLMEASSFMWPSSWQDHRTLFDSVKSVPKHSSDMLSGLGRQIQAESQISERLGCKSIIQSPDGATFEASYQQMNGHDSGDDQFCEPDASTSDPKANSAVNDICTPAYRPNIYTDDDEENFPSDNRSVESRLACEIKMGKFEEENINMDIEKESLIASENAKDYELLEASLRSKLVARFGMRTLSKGNMSNAECHVDKAHGNTLENEMSSAFLDQQMHGKEKNCMSSSQGIEGPGKSSRQHHAQPFGQIQGNNFSFDDESHRNTNLEQSNLFPRQSCTTTCGPVFSLPSSDLHNVSRHAKLILPGCCSGFATIKDKDDMSRDANFEVMVGVPDIVGEYTMGYSMRFPVASKLGDDMNDFALDPFWPLCMFELRGKCNDDECPWQHARNCVQRKLKQHCCSSSATSGNQLDRLSVAEKSNNENDSPHNLFQHLLPIPMYHIGSNLVKVDSHLSQSVLAHSNWQYWQRGFCASFPLPVSVRRILRPDAPFLQTGDGPIADHDNWSSHSLFFRSQDSTMKKFMQGSPDFEQSLELALYFFCGSVYKSDRKKALMLLSRAMEAEPNSVVLWVVYLHIYYRKESGIGKDDMFFHAVQHSKCSYELWLLYINSRVQLDERLNAYHDALNIFCHRTVTCHEETKYKSACILDIFLQMIDFLCMSGNLEKAIWKIYELPTTSSECSGDTLLSDIPSHLVVSDKCIFWICCIYLVIYRKLPEAVIQQFEFKKDLPFRIQWPSAHLTTDRKERIRELVKFAVDKMTSDIDENSQKRDRTALRALHCFAVSHIRCVAALDGLHCSADLLVKYMKLYPTCIELVLMSARMKENCTADVVLTGFEEVVSNWPKEVPGFQCLWNQYVEHAVAHGRIKLAEQLITRWFQCFWEVKDLPCGNLEGRDDGLCSSSALPSHVESKGAGHANLEDDIYGYLNLSLYRMLRKDLAEARIAVDEALKLASPEYFEHCVKEHAALNLVIESESQKKGSSAVILDLLSGYLRDSCYLHKSEPLSRRYYQSIRKPRIRQLMDGILGPVSLDFSLVNSVLEVCYGPSLVPERVNEPKDLVDFVESLMEIAPANYQLALAVYRFTAKSFSGTDLASDGIIFWASTVLVNSIIQAVPVAPETIWLESANLLQNSETWGISKRFHEHAISVYPFSTKLWQSYVNLFKTSGNADAIVEAARERGVELSQIPD</sequence>
<protein>
    <submittedName>
        <fullName evidence="4">Putative SiRNA-mediated silencing protein NRDE-2</fullName>
    </submittedName>
</protein>
<feature type="region of interest" description="Disordered" evidence="2">
    <location>
        <begin position="175"/>
        <end position="221"/>
    </location>
</feature>
<accession>A0A8K0I573</accession>
<dbReference type="EMBL" id="CM017875">
    <property type="protein sequence ID" value="KAG1337902.1"/>
    <property type="molecule type" value="Genomic_DNA"/>
</dbReference>
<evidence type="ECO:0000256" key="2">
    <source>
        <dbReference type="SAM" id="MobiDB-lite"/>
    </source>
</evidence>
<evidence type="ECO:0000256" key="1">
    <source>
        <dbReference type="SAM" id="Coils"/>
    </source>
</evidence>
<dbReference type="InterPro" id="IPR039278">
    <property type="entry name" value="Red1"/>
</dbReference>
<feature type="compositionally biased region" description="Basic and acidic residues" evidence="2">
    <location>
        <begin position="143"/>
        <end position="162"/>
    </location>
</feature>
<feature type="region of interest" description="Disordered" evidence="2">
    <location>
        <begin position="1"/>
        <end position="53"/>
    </location>
</feature>